<accession>A0A328U074</accession>
<dbReference type="OrthoDB" id="2988890at2"/>
<dbReference type="InterPro" id="IPR036491">
    <property type="entry name" value="YugN-like_sf"/>
</dbReference>
<dbReference type="AlphaFoldDB" id="A0A328U074"/>
<evidence type="ECO:0000313" key="1">
    <source>
        <dbReference type="EMBL" id="RAP75432.1"/>
    </source>
</evidence>
<name>A0A328U074_9BACL</name>
<dbReference type="EMBL" id="QLUW01000003">
    <property type="protein sequence ID" value="RAP75432.1"/>
    <property type="molecule type" value="Genomic_DNA"/>
</dbReference>
<dbReference type="Proteomes" id="UP000249260">
    <property type="component" value="Unassembled WGS sequence"/>
</dbReference>
<comment type="caution">
    <text evidence="1">The sequence shown here is derived from an EMBL/GenBank/DDBJ whole genome shotgun (WGS) entry which is preliminary data.</text>
</comment>
<protein>
    <recommendedName>
        <fullName evidence="3">YugN-like family protein</fullName>
    </recommendedName>
</protein>
<dbReference type="Pfam" id="PF08868">
    <property type="entry name" value="YugN"/>
    <property type="match status" value="1"/>
</dbReference>
<gene>
    <name evidence="1" type="ORF">DL346_18975</name>
</gene>
<reference evidence="1 2" key="1">
    <citation type="submission" date="2018-06" db="EMBL/GenBank/DDBJ databases">
        <title>Paenibacillus montanisoli sp. nov., isolated from mountain area soil.</title>
        <authorList>
            <person name="Wu M."/>
        </authorList>
    </citation>
    <scope>NUCLEOTIDE SEQUENCE [LARGE SCALE GENOMIC DNA]</scope>
    <source>
        <strain evidence="1 2">RA17</strain>
    </source>
</reference>
<organism evidence="1 2">
    <name type="scientific">Paenibacillus montanisoli</name>
    <dbReference type="NCBI Taxonomy" id="2081970"/>
    <lineage>
        <taxon>Bacteria</taxon>
        <taxon>Bacillati</taxon>
        <taxon>Bacillota</taxon>
        <taxon>Bacilli</taxon>
        <taxon>Bacillales</taxon>
        <taxon>Paenibacillaceae</taxon>
        <taxon>Paenibacillus</taxon>
    </lineage>
</organism>
<dbReference type="RefSeq" id="WP_112883717.1">
    <property type="nucleotide sequence ID" value="NZ_QLUW01000003.1"/>
</dbReference>
<dbReference type="SUPFAM" id="SSF160755">
    <property type="entry name" value="YugN-like"/>
    <property type="match status" value="1"/>
</dbReference>
<keyword evidence="2" id="KW-1185">Reference proteome</keyword>
<evidence type="ECO:0000313" key="2">
    <source>
        <dbReference type="Proteomes" id="UP000249260"/>
    </source>
</evidence>
<dbReference type="InterPro" id="IPR014967">
    <property type="entry name" value="Uncharacterised_YugN-like"/>
</dbReference>
<sequence>MIPLESKLESSEKEFTEVRSMLEENEFSLGGNWDYAHGYFDRFLDDEHKVWLRMPFDVINGNIDSDTQDLDAKIRMGRPFVLKHIYNEGLDKEAHPRAFGSLVDQFQEPLDKDAEVEGKWVAKAKQVLGEVEERLLH</sequence>
<proteinExistence type="predicted"/>
<evidence type="ECO:0008006" key="3">
    <source>
        <dbReference type="Google" id="ProtNLM"/>
    </source>
</evidence>
<dbReference type="Gene3D" id="3.30.310.100">
    <property type="entry name" value="YugN-like"/>
    <property type="match status" value="1"/>
</dbReference>